<evidence type="ECO:0000256" key="1">
    <source>
        <dbReference type="ARBA" id="ARBA00022441"/>
    </source>
</evidence>
<name>A0A183STW4_SCHSO</name>
<organism evidence="4">
    <name type="scientific">Schistocephalus solidus</name>
    <name type="common">Tapeworm</name>
    <dbReference type="NCBI Taxonomy" id="70667"/>
    <lineage>
        <taxon>Eukaryota</taxon>
        <taxon>Metazoa</taxon>
        <taxon>Spiralia</taxon>
        <taxon>Lophotrochozoa</taxon>
        <taxon>Platyhelminthes</taxon>
        <taxon>Cestoda</taxon>
        <taxon>Eucestoda</taxon>
        <taxon>Diphyllobothriidea</taxon>
        <taxon>Diphyllobothriidae</taxon>
        <taxon>Schistocephalus</taxon>
    </lineage>
</organism>
<proteinExistence type="predicted"/>
<keyword evidence="3" id="KW-1185">Reference proteome</keyword>
<dbReference type="InterPro" id="IPR015915">
    <property type="entry name" value="Kelch-typ_b-propeller"/>
</dbReference>
<reference evidence="2 3" key="2">
    <citation type="submission" date="2018-11" db="EMBL/GenBank/DDBJ databases">
        <authorList>
            <consortium name="Pathogen Informatics"/>
        </authorList>
    </citation>
    <scope>NUCLEOTIDE SEQUENCE [LARGE SCALE GENOMIC DNA]</scope>
    <source>
        <strain evidence="2 3">NST_G2</strain>
    </source>
</reference>
<evidence type="ECO:0000313" key="3">
    <source>
        <dbReference type="Proteomes" id="UP000275846"/>
    </source>
</evidence>
<dbReference type="AlphaFoldDB" id="A0A183STW4"/>
<reference evidence="4" key="1">
    <citation type="submission" date="2016-06" db="UniProtKB">
        <authorList>
            <consortium name="WormBaseParasite"/>
        </authorList>
    </citation>
    <scope>IDENTIFICATION</scope>
</reference>
<dbReference type="Pfam" id="PF01344">
    <property type="entry name" value="Kelch_1"/>
    <property type="match status" value="1"/>
</dbReference>
<dbReference type="OrthoDB" id="8185403at2759"/>
<dbReference type="WBParaSite" id="SSLN_0000795201-mRNA-1">
    <property type="protein sequence ID" value="SSLN_0000795201-mRNA-1"/>
    <property type="gene ID" value="SSLN_0000795201"/>
</dbReference>
<dbReference type="Gene3D" id="2.120.10.80">
    <property type="entry name" value="Kelch-type beta propeller"/>
    <property type="match status" value="1"/>
</dbReference>
<dbReference type="SUPFAM" id="SSF117281">
    <property type="entry name" value="Kelch motif"/>
    <property type="match status" value="1"/>
</dbReference>
<evidence type="ECO:0000313" key="4">
    <source>
        <dbReference type="WBParaSite" id="SSLN_0000795201-mRNA-1"/>
    </source>
</evidence>
<dbReference type="Proteomes" id="UP000275846">
    <property type="component" value="Unassembled WGS sequence"/>
</dbReference>
<protein>
    <submittedName>
        <fullName evidence="4">Kelch repeat-containing protein</fullName>
    </submittedName>
</protein>
<accession>A0A183STW4</accession>
<gene>
    <name evidence="2" type="ORF">SSLN_LOCUS7662</name>
</gene>
<dbReference type="InterPro" id="IPR006652">
    <property type="entry name" value="Kelch_1"/>
</dbReference>
<keyword evidence="1" id="KW-0880">Kelch repeat</keyword>
<dbReference type="EMBL" id="UYSU01034249">
    <property type="protein sequence ID" value="VDL94047.1"/>
    <property type="molecule type" value="Genomic_DNA"/>
</dbReference>
<sequence length="83" mass="9277">MRNTSTDDWRANEAGTSVPFWRSLTATREAQSSPGACVLDGWIFVVGGLGRNSEFLRSVEYFTPPEDESGNGYWTVVQQMNQN</sequence>
<evidence type="ECO:0000313" key="2">
    <source>
        <dbReference type="EMBL" id="VDL94047.1"/>
    </source>
</evidence>